<comment type="cofactor">
    <cofactor evidence="1 11">
        <name>Mg(2+)</name>
        <dbReference type="ChEBI" id="CHEBI:18420"/>
    </cofactor>
</comment>
<evidence type="ECO:0000256" key="2">
    <source>
        <dbReference type="ARBA" id="ARBA00004141"/>
    </source>
</evidence>
<dbReference type="GO" id="GO:0008412">
    <property type="term" value="F:4-hydroxybenzoate polyprenyltransferase activity"/>
    <property type="evidence" value="ECO:0007669"/>
    <property type="project" value="UniProtKB-EC"/>
</dbReference>
<feature type="transmembrane region" description="Helical" evidence="11">
    <location>
        <begin position="24"/>
        <end position="41"/>
    </location>
</feature>
<dbReference type="EMBL" id="JAPMOU010000006">
    <property type="protein sequence ID" value="MDE1461687.1"/>
    <property type="molecule type" value="Genomic_DNA"/>
</dbReference>
<feature type="transmembrane region" description="Helical" evidence="11">
    <location>
        <begin position="47"/>
        <end position="71"/>
    </location>
</feature>
<sequence length="291" mass="32428">MEITSSSSDKLNALLSITRLNRPIGLYLLLWPTLWSLWLAADGLPDWHLIIIFCLGVTVMRSAGCVINDIADRHFDGHVKRTQSRPLVTGELTLKEAIGCFVALCTIALVLVLFTNQLTILLSFGALALAICYPFMKRYTHFPQIVLGAAFSWSIPMAYTAQTGELNHAIWLLFLANLTWTVAYDTAYAMVDRDDDLKIGVKSTAILFGKADKLMIGLLQIITLALLAGVGYLFQRGWLFFIGIGLMAGLFIYQQYLIKDRDRSQCFKAFLNNHWAGMFVFVGIVCDSAVS</sequence>
<keyword evidence="9 11" id="KW-1133">Transmembrane helix</keyword>
<evidence type="ECO:0000256" key="6">
    <source>
        <dbReference type="ARBA" id="ARBA00022679"/>
    </source>
</evidence>
<keyword evidence="4 11" id="KW-1003">Cell membrane</keyword>
<evidence type="ECO:0000256" key="9">
    <source>
        <dbReference type="ARBA" id="ARBA00022989"/>
    </source>
</evidence>
<dbReference type="EC" id="2.5.1.39" evidence="11 12"/>
<dbReference type="Gene3D" id="1.10.357.140">
    <property type="entry name" value="UbiA prenyltransferase"/>
    <property type="match status" value="1"/>
</dbReference>
<dbReference type="PROSITE" id="PS00943">
    <property type="entry name" value="UBIA"/>
    <property type="match status" value="1"/>
</dbReference>
<evidence type="ECO:0000313" key="14">
    <source>
        <dbReference type="Proteomes" id="UP001528823"/>
    </source>
</evidence>
<feature type="transmembrane region" description="Helical" evidence="11">
    <location>
        <begin position="168"/>
        <end position="191"/>
    </location>
</feature>
<keyword evidence="11" id="KW-0460">Magnesium</keyword>
<evidence type="ECO:0000256" key="10">
    <source>
        <dbReference type="ARBA" id="ARBA00023136"/>
    </source>
</evidence>
<feature type="transmembrane region" description="Helical" evidence="11">
    <location>
        <begin position="120"/>
        <end position="136"/>
    </location>
</feature>
<evidence type="ECO:0000256" key="4">
    <source>
        <dbReference type="ARBA" id="ARBA00022475"/>
    </source>
</evidence>
<dbReference type="InterPro" id="IPR039653">
    <property type="entry name" value="Prenyltransferase"/>
</dbReference>
<evidence type="ECO:0000256" key="8">
    <source>
        <dbReference type="ARBA" id="ARBA00022692"/>
    </source>
</evidence>
<proteinExistence type="inferred from homology"/>
<dbReference type="CDD" id="cd13959">
    <property type="entry name" value="PT_UbiA_COQ2"/>
    <property type="match status" value="1"/>
</dbReference>
<keyword evidence="8 11" id="KW-0812">Transmembrane</keyword>
<evidence type="ECO:0000313" key="13">
    <source>
        <dbReference type="EMBL" id="MDE1461687.1"/>
    </source>
</evidence>
<dbReference type="InterPro" id="IPR006370">
    <property type="entry name" value="HB_polyprenyltransferase-like"/>
</dbReference>
<evidence type="ECO:0000256" key="5">
    <source>
        <dbReference type="ARBA" id="ARBA00022519"/>
    </source>
</evidence>
<comment type="subcellular location">
    <subcellularLocation>
        <location evidence="11">Cell inner membrane</location>
        <topology evidence="11">Multi-pass membrane protein</topology>
    </subcellularLocation>
    <subcellularLocation>
        <location evidence="2">Membrane</location>
        <topology evidence="2">Multi-pass membrane protein</topology>
    </subcellularLocation>
</comment>
<keyword evidence="5 11" id="KW-0997">Cell inner membrane</keyword>
<evidence type="ECO:0000256" key="12">
    <source>
        <dbReference type="NCBIfam" id="TIGR01474"/>
    </source>
</evidence>
<comment type="similarity">
    <text evidence="3 11">Belongs to the UbiA prenyltransferase family.</text>
</comment>
<evidence type="ECO:0000256" key="7">
    <source>
        <dbReference type="ARBA" id="ARBA00022688"/>
    </source>
</evidence>
<dbReference type="Pfam" id="PF01040">
    <property type="entry name" value="UbiA"/>
    <property type="match status" value="1"/>
</dbReference>
<gene>
    <name evidence="11 13" type="primary">ubiA</name>
    <name evidence="13" type="ORF">ORQ98_06865</name>
</gene>
<protein>
    <recommendedName>
        <fullName evidence="11 12">4-hydroxybenzoate octaprenyltransferase</fullName>
        <ecNumber evidence="11 12">2.5.1.39</ecNumber>
    </recommendedName>
    <alternativeName>
        <fullName evidence="11">4-HB polyprenyltransferase</fullName>
    </alternativeName>
</protein>
<keyword evidence="7 11" id="KW-0831">Ubiquinone biosynthesis</keyword>
<comment type="function">
    <text evidence="11">Catalyzes the prenylation of para-hydroxybenzoate (PHB) with an all-trans polyprenyl group. Mediates the second step in the final reaction sequence of ubiquinone-8 (UQ-8) biosynthesis, which is the condensation of the polyisoprenoid side chain with PHB, generating the first membrane-bound Q intermediate 3-octaprenyl-4-hydroxybenzoate.</text>
</comment>
<dbReference type="Gene3D" id="1.20.120.1780">
    <property type="entry name" value="UbiA prenyltransferase"/>
    <property type="match status" value="1"/>
</dbReference>
<dbReference type="NCBIfam" id="TIGR01474">
    <property type="entry name" value="ubiA_proteo"/>
    <property type="match status" value="1"/>
</dbReference>
<feature type="transmembrane region" description="Helical" evidence="11">
    <location>
        <begin position="238"/>
        <end position="258"/>
    </location>
</feature>
<comment type="catalytic activity">
    <reaction evidence="11">
        <text>all-trans-octaprenyl diphosphate + 4-hydroxybenzoate = 4-hydroxy-3-(all-trans-octaprenyl)benzoate + diphosphate</text>
        <dbReference type="Rhea" id="RHEA:27782"/>
        <dbReference type="ChEBI" id="CHEBI:1617"/>
        <dbReference type="ChEBI" id="CHEBI:17879"/>
        <dbReference type="ChEBI" id="CHEBI:33019"/>
        <dbReference type="ChEBI" id="CHEBI:57711"/>
        <dbReference type="EC" id="2.5.1.39"/>
    </reaction>
</comment>
<keyword evidence="14" id="KW-1185">Reference proteome</keyword>
<evidence type="ECO:0000256" key="1">
    <source>
        <dbReference type="ARBA" id="ARBA00001946"/>
    </source>
</evidence>
<organism evidence="13 14">
    <name type="scientific">Spartinivicinus poritis</name>
    <dbReference type="NCBI Taxonomy" id="2994640"/>
    <lineage>
        <taxon>Bacteria</taxon>
        <taxon>Pseudomonadati</taxon>
        <taxon>Pseudomonadota</taxon>
        <taxon>Gammaproteobacteria</taxon>
        <taxon>Oceanospirillales</taxon>
        <taxon>Zooshikellaceae</taxon>
        <taxon>Spartinivicinus</taxon>
    </lineage>
</organism>
<dbReference type="Proteomes" id="UP001528823">
    <property type="component" value="Unassembled WGS sequence"/>
</dbReference>
<dbReference type="InterPro" id="IPR030470">
    <property type="entry name" value="UbiA_prenylTrfase_CS"/>
</dbReference>
<reference evidence="13 14" key="1">
    <citation type="submission" date="2022-11" db="EMBL/GenBank/DDBJ databases">
        <title>Spartinivicinus poritis sp. nov., isolated from scleractinian coral Porites lutea.</title>
        <authorList>
            <person name="Zhang G."/>
            <person name="Cai L."/>
            <person name="Wei Q."/>
        </authorList>
    </citation>
    <scope>NUCLEOTIDE SEQUENCE [LARGE SCALE GENOMIC DNA]</scope>
    <source>
        <strain evidence="13 14">A2-2</strain>
    </source>
</reference>
<keyword evidence="10 11" id="KW-0472">Membrane</keyword>
<feature type="transmembrane region" description="Helical" evidence="11">
    <location>
        <begin position="270"/>
        <end position="290"/>
    </location>
</feature>
<evidence type="ECO:0000256" key="3">
    <source>
        <dbReference type="ARBA" id="ARBA00005985"/>
    </source>
</evidence>
<dbReference type="RefSeq" id="WP_274688048.1">
    <property type="nucleotide sequence ID" value="NZ_JAPMOU010000006.1"/>
</dbReference>
<dbReference type="InterPro" id="IPR000537">
    <property type="entry name" value="UbiA_prenyltransferase"/>
</dbReference>
<feature type="transmembrane region" description="Helical" evidence="11">
    <location>
        <begin position="92"/>
        <end position="114"/>
    </location>
</feature>
<feature type="transmembrane region" description="Helical" evidence="11">
    <location>
        <begin position="212"/>
        <end position="232"/>
    </location>
</feature>
<accession>A0ABT5U5V0</accession>
<dbReference type="HAMAP" id="MF_01635">
    <property type="entry name" value="UbiA"/>
    <property type="match status" value="1"/>
</dbReference>
<dbReference type="InterPro" id="IPR044878">
    <property type="entry name" value="UbiA_sf"/>
</dbReference>
<name>A0ABT5U5V0_9GAMM</name>
<comment type="caution">
    <text evidence="13">The sequence shown here is derived from an EMBL/GenBank/DDBJ whole genome shotgun (WGS) entry which is preliminary data.</text>
</comment>
<comment type="pathway">
    <text evidence="11">Cofactor biosynthesis; ubiquinone biosynthesis.</text>
</comment>
<dbReference type="PANTHER" id="PTHR11048:SF28">
    <property type="entry name" value="4-HYDROXYBENZOATE POLYPRENYLTRANSFERASE, MITOCHONDRIAL"/>
    <property type="match status" value="1"/>
</dbReference>
<evidence type="ECO:0000256" key="11">
    <source>
        <dbReference type="HAMAP-Rule" id="MF_01635"/>
    </source>
</evidence>
<dbReference type="PANTHER" id="PTHR11048">
    <property type="entry name" value="PRENYLTRANSFERASES"/>
    <property type="match status" value="1"/>
</dbReference>
<keyword evidence="6 11" id="KW-0808">Transferase</keyword>